<dbReference type="InterPro" id="IPR036086">
    <property type="entry name" value="ParB/Sulfiredoxin_sf"/>
</dbReference>
<name>A0ABQ6VS85_9PROT</name>
<evidence type="ECO:0000313" key="2">
    <source>
        <dbReference type="EMBL" id="KAB8123063.1"/>
    </source>
</evidence>
<comment type="caution">
    <text evidence="2">The sequence shown here is derived from an EMBL/GenBank/DDBJ whole genome shotgun (WGS) entry which is preliminary data.</text>
</comment>
<evidence type="ECO:0000259" key="1">
    <source>
        <dbReference type="SMART" id="SM00470"/>
    </source>
</evidence>
<dbReference type="RefSeq" id="WP_153467601.1">
    <property type="nucleotide sequence ID" value="NZ_QYAZ01000001.1"/>
</dbReference>
<dbReference type="SMART" id="SM00470">
    <property type="entry name" value="ParB"/>
    <property type="match status" value="1"/>
</dbReference>
<dbReference type="PANTHER" id="PTHR33375">
    <property type="entry name" value="CHROMOSOME-PARTITIONING PROTEIN PARB-RELATED"/>
    <property type="match status" value="1"/>
</dbReference>
<accession>A0ABQ6VS85</accession>
<protein>
    <recommendedName>
        <fullName evidence="1">ParB-like N-terminal domain-containing protein</fullName>
    </recommendedName>
</protein>
<dbReference type="Gene3D" id="3.90.1530.30">
    <property type="match status" value="1"/>
</dbReference>
<dbReference type="SUPFAM" id="SSF110849">
    <property type="entry name" value="ParB/Sulfiredoxin"/>
    <property type="match status" value="1"/>
</dbReference>
<dbReference type="InterPro" id="IPR050336">
    <property type="entry name" value="Chromosome_partition/occlusion"/>
</dbReference>
<dbReference type="Gene3D" id="1.10.10.2830">
    <property type="match status" value="1"/>
</dbReference>
<feature type="domain" description="ParB-like N-terminal" evidence="1">
    <location>
        <begin position="4"/>
        <end position="93"/>
    </location>
</feature>
<sequence>MNIEQIPVADIEVGERLRAVDPDWAALIAASMQENGQRAPIEVRKVGKSGKYALISGGHRLAAMKMAGIDHAAAIIVKASDLEAKLLEIDENLCRRELSPLDKATFLAERKTVYEELHPETKHGGDRKSDQVDKLVHLIPSFTEATAEKLGMDARSIRRSVTRFTHIMPDVREKITGTWLADSGAQLDELAKQEPDMQRQIADFVTQWPGVRKVSEIVRQLAGRPKPTPPGVIEKVVGIWRKASPAERKQIIEFFAPHLPGYQPEERAAA</sequence>
<dbReference type="PANTHER" id="PTHR33375:SF1">
    <property type="entry name" value="CHROMOSOME-PARTITIONING PROTEIN PARB-RELATED"/>
    <property type="match status" value="1"/>
</dbReference>
<dbReference type="InterPro" id="IPR003115">
    <property type="entry name" value="ParB_N"/>
</dbReference>
<dbReference type="Proteomes" id="UP000427842">
    <property type="component" value="Unassembled WGS sequence"/>
</dbReference>
<gene>
    <name evidence="2" type="ORF">D3W54_01190</name>
</gene>
<dbReference type="CDD" id="cd16409">
    <property type="entry name" value="ParB_N_like"/>
    <property type="match status" value="1"/>
</dbReference>
<keyword evidence="3" id="KW-1185">Reference proteome</keyword>
<proteinExistence type="predicted"/>
<reference evidence="2 3" key="1">
    <citation type="submission" date="2018-09" db="EMBL/GenBank/DDBJ databases">
        <title>Genome sequence and characterization of the bcs clusters for the production of nanocellulose from the low pH resistant strain Komagataeibacter medellinensis ID13488.</title>
        <authorList>
            <person name="Hernandez-Arriaga A.M."/>
            <person name="Del Cerro C."/>
            <person name="Urbina L."/>
            <person name="Eceiza A."/>
            <person name="Retegi A."/>
            <person name="Prieto M.A."/>
        </authorList>
    </citation>
    <scope>NUCLEOTIDE SEQUENCE [LARGE SCALE GENOMIC DNA]</scope>
    <source>
        <strain evidence="2 3">ID13488</strain>
    </source>
</reference>
<organism evidence="2 3">
    <name type="scientific">Komagataeibacter medellinensis</name>
    <dbReference type="NCBI Taxonomy" id="1177712"/>
    <lineage>
        <taxon>Bacteria</taxon>
        <taxon>Pseudomonadati</taxon>
        <taxon>Pseudomonadota</taxon>
        <taxon>Alphaproteobacteria</taxon>
        <taxon>Acetobacterales</taxon>
        <taxon>Acetobacteraceae</taxon>
        <taxon>Komagataeibacter</taxon>
    </lineage>
</organism>
<evidence type="ECO:0000313" key="3">
    <source>
        <dbReference type="Proteomes" id="UP000427842"/>
    </source>
</evidence>
<dbReference type="EMBL" id="QYAZ01000001">
    <property type="protein sequence ID" value="KAB8123063.1"/>
    <property type="molecule type" value="Genomic_DNA"/>
</dbReference>
<dbReference type="Pfam" id="PF02195">
    <property type="entry name" value="ParB_N"/>
    <property type="match status" value="1"/>
</dbReference>